<organism evidence="1 2">
    <name type="scientific">Kushneria phyllosphaerae</name>
    <dbReference type="NCBI Taxonomy" id="2100822"/>
    <lineage>
        <taxon>Bacteria</taxon>
        <taxon>Pseudomonadati</taxon>
        <taxon>Pseudomonadota</taxon>
        <taxon>Gammaproteobacteria</taxon>
        <taxon>Oceanospirillales</taxon>
        <taxon>Halomonadaceae</taxon>
        <taxon>Kushneria</taxon>
    </lineage>
</organism>
<dbReference type="Proteomes" id="UP000244934">
    <property type="component" value="Unassembled WGS sequence"/>
</dbReference>
<evidence type="ECO:0000313" key="1">
    <source>
        <dbReference type="EMBL" id="SPJ33456.1"/>
    </source>
</evidence>
<accession>A0A2R8CKN1</accession>
<sequence>MDAIQAPHPPQQPHRLPQCGRRIGLDLPAAADAEVAELANREHRSKTGMTRMLVLEALEARRLPGAR</sequence>
<keyword evidence="2" id="KW-1185">Reference proteome</keyword>
<gene>
    <name evidence="1" type="ORF">KSP9073_01465</name>
</gene>
<dbReference type="EMBL" id="ONZI01000002">
    <property type="protein sequence ID" value="SPJ33456.1"/>
    <property type="molecule type" value="Genomic_DNA"/>
</dbReference>
<reference evidence="2" key="1">
    <citation type="submission" date="2018-03" db="EMBL/GenBank/DDBJ databases">
        <authorList>
            <person name="Navarro De La Torre S."/>
        </authorList>
    </citation>
    <scope>NUCLEOTIDE SEQUENCE [LARGE SCALE GENOMIC DNA]</scope>
    <source>
        <strain evidence="2">EAod3</strain>
    </source>
</reference>
<evidence type="ECO:0000313" key="2">
    <source>
        <dbReference type="Proteomes" id="UP000244934"/>
    </source>
</evidence>
<name>A0A2R8CKN1_9GAMM</name>
<protein>
    <submittedName>
        <fullName evidence="1">Uncharacterized protein</fullName>
    </submittedName>
</protein>
<proteinExistence type="predicted"/>
<dbReference type="AlphaFoldDB" id="A0A2R8CKN1"/>
<dbReference type="RefSeq" id="WP_108842300.1">
    <property type="nucleotide sequence ID" value="NZ_ONZI01000002.1"/>
</dbReference>